<feature type="region of interest" description="Disordered" evidence="1">
    <location>
        <begin position="1"/>
        <end position="47"/>
    </location>
</feature>
<comment type="caution">
    <text evidence="2">The sequence shown here is derived from an EMBL/GenBank/DDBJ whole genome shotgun (WGS) entry which is preliminary data.</text>
</comment>
<evidence type="ECO:0000256" key="1">
    <source>
        <dbReference type="SAM" id="MobiDB-lite"/>
    </source>
</evidence>
<dbReference type="RefSeq" id="WP_210870356.1">
    <property type="nucleotide sequence ID" value="NZ_JAGPNL010000002.1"/>
</dbReference>
<evidence type="ECO:0000313" key="2">
    <source>
        <dbReference type="EMBL" id="MBQ0826776.1"/>
    </source>
</evidence>
<sequence>MHALDVLADPPRRRLPGPLADGEPAPEAPGALVRGVSGISGTGVERT</sequence>
<reference evidence="2" key="1">
    <citation type="submission" date="2021-04" db="EMBL/GenBank/DDBJ databases">
        <title>Genome seq and assembly of Streptomyces sp. RG38.</title>
        <authorList>
            <person name="Chhetri G."/>
        </authorList>
    </citation>
    <scope>NUCLEOTIDE SEQUENCE</scope>
    <source>
        <strain evidence="2">RG38</strain>
    </source>
</reference>
<gene>
    <name evidence="2" type="ORF">J5Y05_09675</name>
</gene>
<evidence type="ECO:0000313" key="3">
    <source>
        <dbReference type="Proteomes" id="UP000677875"/>
    </source>
</evidence>
<accession>A0A940XHQ8</accession>
<name>A0A940XHQ8_9ACTN</name>
<dbReference type="Proteomes" id="UP000677875">
    <property type="component" value="Unassembled WGS sequence"/>
</dbReference>
<organism evidence="2 3">
    <name type="scientific">Streptomyces tagetis</name>
    <dbReference type="NCBI Taxonomy" id="2820809"/>
    <lineage>
        <taxon>Bacteria</taxon>
        <taxon>Bacillati</taxon>
        <taxon>Actinomycetota</taxon>
        <taxon>Actinomycetes</taxon>
        <taxon>Kitasatosporales</taxon>
        <taxon>Streptomycetaceae</taxon>
        <taxon>Streptomyces</taxon>
    </lineage>
</organism>
<dbReference type="AlphaFoldDB" id="A0A940XHQ8"/>
<feature type="compositionally biased region" description="Low complexity" evidence="1">
    <location>
        <begin position="16"/>
        <end position="32"/>
    </location>
</feature>
<dbReference type="EMBL" id="JAGPNL010000002">
    <property type="protein sequence ID" value="MBQ0826776.1"/>
    <property type="molecule type" value="Genomic_DNA"/>
</dbReference>
<protein>
    <submittedName>
        <fullName evidence="2">Uncharacterized protein</fullName>
    </submittedName>
</protein>
<proteinExistence type="predicted"/>
<keyword evidence="3" id="KW-1185">Reference proteome</keyword>